<dbReference type="OrthoDB" id="9909785at2759"/>
<dbReference type="AlphaFoldDB" id="A0A016U6W4"/>
<dbReference type="Proteomes" id="UP000024635">
    <property type="component" value="Unassembled WGS sequence"/>
</dbReference>
<evidence type="ECO:0000256" key="1">
    <source>
        <dbReference type="SAM" id="MobiDB-lite"/>
    </source>
</evidence>
<proteinExistence type="predicted"/>
<feature type="region of interest" description="Disordered" evidence="1">
    <location>
        <begin position="1"/>
        <end position="24"/>
    </location>
</feature>
<gene>
    <name evidence="2" type="primary">Acey_s0056.g2700</name>
    <name evidence="2" type="ORF">Y032_0056g2700</name>
</gene>
<accession>A0A016U6W4</accession>
<protein>
    <submittedName>
        <fullName evidence="2">Uncharacterized protein</fullName>
    </submittedName>
</protein>
<keyword evidence="3" id="KW-1185">Reference proteome</keyword>
<evidence type="ECO:0000313" key="2">
    <source>
        <dbReference type="EMBL" id="EYC10358.1"/>
    </source>
</evidence>
<evidence type="ECO:0000313" key="3">
    <source>
        <dbReference type="Proteomes" id="UP000024635"/>
    </source>
</evidence>
<dbReference type="EMBL" id="JARK01001392">
    <property type="protein sequence ID" value="EYC10358.1"/>
    <property type="molecule type" value="Genomic_DNA"/>
</dbReference>
<sequence>MQNKRLCRQRFPSPSSIPVDDGYRQSLATGGRQSLATGGRQFLATGNRQTLTTGDRQSLATGDRQSLATAIIGAILLEEYSGSRRCAYISGFPCEPYITHLTSY</sequence>
<reference evidence="3" key="1">
    <citation type="journal article" date="2015" name="Nat. Genet.">
        <title>The genome and transcriptome of the zoonotic hookworm Ancylostoma ceylanicum identify infection-specific gene families.</title>
        <authorList>
            <person name="Schwarz E.M."/>
            <person name="Hu Y."/>
            <person name="Antoshechkin I."/>
            <person name="Miller M.M."/>
            <person name="Sternberg P.W."/>
            <person name="Aroian R.V."/>
        </authorList>
    </citation>
    <scope>NUCLEOTIDE SEQUENCE</scope>
    <source>
        <strain evidence="3">HY135</strain>
    </source>
</reference>
<organism evidence="2 3">
    <name type="scientific">Ancylostoma ceylanicum</name>
    <dbReference type="NCBI Taxonomy" id="53326"/>
    <lineage>
        <taxon>Eukaryota</taxon>
        <taxon>Metazoa</taxon>
        <taxon>Ecdysozoa</taxon>
        <taxon>Nematoda</taxon>
        <taxon>Chromadorea</taxon>
        <taxon>Rhabditida</taxon>
        <taxon>Rhabditina</taxon>
        <taxon>Rhabditomorpha</taxon>
        <taxon>Strongyloidea</taxon>
        <taxon>Ancylostomatidae</taxon>
        <taxon>Ancylostomatinae</taxon>
        <taxon>Ancylostoma</taxon>
    </lineage>
</organism>
<name>A0A016U6W4_9BILA</name>
<comment type="caution">
    <text evidence="2">The sequence shown here is derived from an EMBL/GenBank/DDBJ whole genome shotgun (WGS) entry which is preliminary data.</text>
</comment>